<proteinExistence type="predicted"/>
<keyword evidence="6" id="KW-1185">Reference proteome</keyword>
<evidence type="ECO:0000313" key="7">
    <source>
        <dbReference type="Proteomes" id="UP000435112"/>
    </source>
</evidence>
<dbReference type="Proteomes" id="UP000429607">
    <property type="component" value="Unassembled WGS sequence"/>
</dbReference>
<dbReference type="AlphaFoldDB" id="A0A6A4CIF1"/>
<protein>
    <recommendedName>
        <fullName evidence="8">RxLR effector protein</fullName>
    </recommendedName>
</protein>
<dbReference type="OrthoDB" id="114001at2759"/>
<evidence type="ECO:0000313" key="3">
    <source>
        <dbReference type="EMBL" id="KAE8983197.1"/>
    </source>
</evidence>
<comment type="caution">
    <text evidence="4">The sequence shown here is derived from an EMBL/GenBank/DDBJ whole genome shotgun (WGS) entry which is preliminary data.</text>
</comment>
<evidence type="ECO:0000256" key="1">
    <source>
        <dbReference type="SAM" id="SignalP"/>
    </source>
</evidence>
<keyword evidence="1" id="KW-0732">Signal</keyword>
<dbReference type="EMBL" id="QXFT01003044">
    <property type="protein sequence ID" value="KAE9289999.1"/>
    <property type="molecule type" value="Genomic_DNA"/>
</dbReference>
<evidence type="ECO:0000313" key="5">
    <source>
        <dbReference type="Proteomes" id="UP000429607"/>
    </source>
</evidence>
<name>A0A6A4CIF1_9STRA</name>
<dbReference type="Proteomes" id="UP000435112">
    <property type="component" value="Unassembled WGS sequence"/>
</dbReference>
<gene>
    <name evidence="3" type="ORF">PR001_g23514</name>
    <name evidence="2" type="ORF">PR002_g24528</name>
    <name evidence="4" type="ORF">PR003_g25405</name>
</gene>
<organism evidence="4 6">
    <name type="scientific">Phytophthora rubi</name>
    <dbReference type="NCBI Taxonomy" id="129364"/>
    <lineage>
        <taxon>Eukaryota</taxon>
        <taxon>Sar</taxon>
        <taxon>Stramenopiles</taxon>
        <taxon>Oomycota</taxon>
        <taxon>Peronosporomycetes</taxon>
        <taxon>Peronosporales</taxon>
        <taxon>Peronosporaceae</taxon>
        <taxon>Phytophthora</taxon>
    </lineage>
</organism>
<reference evidence="4 6" key="1">
    <citation type="submission" date="2018-08" db="EMBL/GenBank/DDBJ databases">
        <title>Genomic investigation of the strawberry pathogen Phytophthora fragariae indicates pathogenicity is determined by transcriptional variation in three key races.</title>
        <authorList>
            <person name="Adams T.M."/>
            <person name="Armitage A.D."/>
            <person name="Sobczyk M.K."/>
            <person name="Bates H.J."/>
            <person name="Dunwell J.M."/>
            <person name="Nellist C.F."/>
            <person name="Harrison R.J."/>
        </authorList>
    </citation>
    <scope>NUCLEOTIDE SEQUENCE [LARGE SCALE GENOMIC DNA]</scope>
    <source>
        <strain evidence="3 5">SCRP249</strain>
        <strain evidence="2 7">SCRP324</strain>
        <strain evidence="4 6">SCRP333</strain>
    </source>
</reference>
<evidence type="ECO:0008006" key="8">
    <source>
        <dbReference type="Google" id="ProtNLM"/>
    </source>
</evidence>
<sequence>MSKLLAITLMLAVVLALDPVSAHQDAASPLLRAVDGGRVLEEESSSASTNSTLTNPLYEANTSIKGCHWYDYFLPWSCCGANSCKTRN</sequence>
<dbReference type="EMBL" id="QXFV01002802">
    <property type="protein sequence ID" value="KAE8983197.1"/>
    <property type="molecule type" value="Genomic_DNA"/>
</dbReference>
<accession>A0A6A4CIF1</accession>
<evidence type="ECO:0000313" key="2">
    <source>
        <dbReference type="EMBL" id="KAE8979055.1"/>
    </source>
</evidence>
<evidence type="ECO:0000313" key="6">
    <source>
        <dbReference type="Proteomes" id="UP000434957"/>
    </source>
</evidence>
<dbReference type="EMBL" id="QXFU01003030">
    <property type="protein sequence ID" value="KAE8979055.1"/>
    <property type="molecule type" value="Genomic_DNA"/>
</dbReference>
<dbReference type="Proteomes" id="UP000434957">
    <property type="component" value="Unassembled WGS sequence"/>
</dbReference>
<evidence type="ECO:0000313" key="4">
    <source>
        <dbReference type="EMBL" id="KAE9289999.1"/>
    </source>
</evidence>
<feature type="signal peptide" evidence="1">
    <location>
        <begin position="1"/>
        <end position="16"/>
    </location>
</feature>
<feature type="chain" id="PRO_5036167312" description="RxLR effector protein" evidence="1">
    <location>
        <begin position="17"/>
        <end position="88"/>
    </location>
</feature>